<accession>M2RCQ0</accession>
<dbReference type="Proteomes" id="UP000016930">
    <property type="component" value="Unassembled WGS sequence"/>
</dbReference>
<dbReference type="Gene3D" id="3.40.50.150">
    <property type="entry name" value="Vaccinia Virus protein VP39"/>
    <property type="match status" value="1"/>
</dbReference>
<dbReference type="OrthoDB" id="2094832at2759"/>
<comment type="similarity">
    <text evidence="4">Belongs to the class I-like SAM-binding methyltransferase superfamily.</text>
</comment>
<dbReference type="SUPFAM" id="SSF53335">
    <property type="entry name" value="S-adenosyl-L-methionine-dependent methyltransferases"/>
    <property type="match status" value="1"/>
</dbReference>
<evidence type="ECO:0000256" key="3">
    <source>
        <dbReference type="ARBA" id="ARBA00022691"/>
    </source>
</evidence>
<keyword evidence="2" id="KW-0808">Transferase</keyword>
<keyword evidence="6" id="KW-1185">Reference proteome</keyword>
<protein>
    <recommendedName>
        <fullName evidence="7">Methyltransferase domain-containing protein</fullName>
    </recommendedName>
</protein>
<sequence length="321" mass="36094">MASSHYTPISTYTTTMATMTVTYRIAPEVEPDPNLKNLSGLDPGLLSLSPTAVTFLHDTITHDEKELRRRVFDVQRTACAKHPYPCIQAFQFVNLGMSEHPIYPKVLEVSETGDTIILDLGCCMGTDARKLVYDGYPAANIVACDLRQEFIDLGYQLFGDVDTCPIRFFTSNVFDLPVDLDQLPPGVLTSEVTELEELTGSANHIFSGAFFHLFDESTQCALALRLLTLLRKVSGGIIFGFQQGAEQEKYVSDVLSIGRGRYIHSVESWVRMWKHVLEEAMGVEFTEARVKISASLGDWYFDRKVRSSRKPEILYWSVEIV</sequence>
<dbReference type="HOGENOM" id="CLU_051542_1_0_1"/>
<dbReference type="AlphaFoldDB" id="M2RCQ0"/>
<evidence type="ECO:0000256" key="2">
    <source>
        <dbReference type="ARBA" id="ARBA00022679"/>
    </source>
</evidence>
<reference evidence="5 6" key="1">
    <citation type="journal article" date="2012" name="Proc. Natl. Acad. Sci. U.S.A.">
        <title>Comparative genomics of Ceriporiopsis subvermispora and Phanerochaete chrysosporium provide insight into selective ligninolysis.</title>
        <authorList>
            <person name="Fernandez-Fueyo E."/>
            <person name="Ruiz-Duenas F.J."/>
            <person name="Ferreira P."/>
            <person name="Floudas D."/>
            <person name="Hibbett D.S."/>
            <person name="Canessa P."/>
            <person name="Larrondo L.F."/>
            <person name="James T.Y."/>
            <person name="Seelenfreund D."/>
            <person name="Lobos S."/>
            <person name="Polanco R."/>
            <person name="Tello M."/>
            <person name="Honda Y."/>
            <person name="Watanabe T."/>
            <person name="Watanabe T."/>
            <person name="Ryu J.S."/>
            <person name="Kubicek C.P."/>
            <person name="Schmoll M."/>
            <person name="Gaskell J."/>
            <person name="Hammel K.E."/>
            <person name="St John F.J."/>
            <person name="Vanden Wymelenberg A."/>
            <person name="Sabat G."/>
            <person name="Splinter BonDurant S."/>
            <person name="Syed K."/>
            <person name="Yadav J.S."/>
            <person name="Doddapaneni H."/>
            <person name="Subramanian V."/>
            <person name="Lavin J.L."/>
            <person name="Oguiza J.A."/>
            <person name="Perez G."/>
            <person name="Pisabarro A.G."/>
            <person name="Ramirez L."/>
            <person name="Santoyo F."/>
            <person name="Master E."/>
            <person name="Coutinho P.M."/>
            <person name="Henrissat B."/>
            <person name="Lombard V."/>
            <person name="Magnuson J.K."/>
            <person name="Kuees U."/>
            <person name="Hori C."/>
            <person name="Igarashi K."/>
            <person name="Samejima M."/>
            <person name="Held B.W."/>
            <person name="Barry K.W."/>
            <person name="LaButti K.M."/>
            <person name="Lapidus A."/>
            <person name="Lindquist E.A."/>
            <person name="Lucas S.M."/>
            <person name="Riley R."/>
            <person name="Salamov A.A."/>
            <person name="Hoffmeister D."/>
            <person name="Schwenk D."/>
            <person name="Hadar Y."/>
            <person name="Yarden O."/>
            <person name="de Vries R.P."/>
            <person name="Wiebenga A."/>
            <person name="Stenlid J."/>
            <person name="Eastwood D."/>
            <person name="Grigoriev I.V."/>
            <person name="Berka R.M."/>
            <person name="Blanchette R.A."/>
            <person name="Kersten P."/>
            <person name="Martinez A.T."/>
            <person name="Vicuna R."/>
            <person name="Cullen D."/>
        </authorList>
    </citation>
    <scope>NUCLEOTIDE SEQUENCE [LARGE SCALE GENOMIC DNA]</scope>
    <source>
        <strain evidence="5 6">B</strain>
    </source>
</reference>
<gene>
    <name evidence="5" type="ORF">CERSUDRAFT_115148</name>
</gene>
<dbReference type="EMBL" id="KB445798">
    <property type="protein sequence ID" value="EMD36197.1"/>
    <property type="molecule type" value="Genomic_DNA"/>
</dbReference>
<dbReference type="STRING" id="914234.M2RCQ0"/>
<evidence type="ECO:0000313" key="5">
    <source>
        <dbReference type="EMBL" id="EMD36197.1"/>
    </source>
</evidence>
<name>M2RCQ0_CERS8</name>
<evidence type="ECO:0000313" key="6">
    <source>
        <dbReference type="Proteomes" id="UP000016930"/>
    </source>
</evidence>
<dbReference type="InterPro" id="IPR051654">
    <property type="entry name" value="Meroterpenoid_MTases"/>
</dbReference>
<comment type="pathway">
    <text evidence="1">Secondary metabolite biosynthesis.</text>
</comment>
<dbReference type="InterPro" id="IPR029063">
    <property type="entry name" value="SAM-dependent_MTases_sf"/>
</dbReference>
<keyword evidence="3" id="KW-0949">S-adenosyl-L-methionine</keyword>
<proteinExistence type="inferred from homology"/>
<organism evidence="5 6">
    <name type="scientific">Ceriporiopsis subvermispora (strain B)</name>
    <name type="common">White-rot fungus</name>
    <name type="synonym">Gelatoporia subvermispora</name>
    <dbReference type="NCBI Taxonomy" id="914234"/>
    <lineage>
        <taxon>Eukaryota</taxon>
        <taxon>Fungi</taxon>
        <taxon>Dikarya</taxon>
        <taxon>Basidiomycota</taxon>
        <taxon>Agaricomycotina</taxon>
        <taxon>Agaricomycetes</taxon>
        <taxon>Polyporales</taxon>
        <taxon>Gelatoporiaceae</taxon>
        <taxon>Gelatoporia</taxon>
    </lineage>
</organism>
<dbReference type="GO" id="GO:0016740">
    <property type="term" value="F:transferase activity"/>
    <property type="evidence" value="ECO:0007669"/>
    <property type="project" value="UniProtKB-KW"/>
</dbReference>
<evidence type="ECO:0000256" key="1">
    <source>
        <dbReference type="ARBA" id="ARBA00005179"/>
    </source>
</evidence>
<dbReference type="PANTHER" id="PTHR35897:SF1">
    <property type="entry name" value="METHYLTRANSFERASE AUSD"/>
    <property type="match status" value="1"/>
</dbReference>
<evidence type="ECO:0000256" key="4">
    <source>
        <dbReference type="ARBA" id="ARBA00038314"/>
    </source>
</evidence>
<evidence type="ECO:0008006" key="7">
    <source>
        <dbReference type="Google" id="ProtNLM"/>
    </source>
</evidence>
<dbReference type="PANTHER" id="PTHR35897">
    <property type="entry name" value="METHYLTRANSFERASE AUSD"/>
    <property type="match status" value="1"/>
</dbReference>